<dbReference type="EMBL" id="JACLYU010000027">
    <property type="protein sequence ID" value="MBM6700376.1"/>
    <property type="molecule type" value="Genomic_DNA"/>
</dbReference>
<protein>
    <submittedName>
        <fullName evidence="2">Helix-turn-helix transcriptional regulator</fullName>
    </submittedName>
</protein>
<comment type="caution">
    <text evidence="2">The sequence shown here is derived from an EMBL/GenBank/DDBJ whole genome shotgun (WGS) entry which is preliminary data.</text>
</comment>
<gene>
    <name evidence="2" type="ORF">H7U32_08750</name>
</gene>
<dbReference type="AlphaFoldDB" id="A0A938WYU7"/>
<reference evidence="2" key="1">
    <citation type="submission" date="2020-08" db="EMBL/GenBank/DDBJ databases">
        <authorList>
            <person name="Cejkova D."/>
            <person name="Kubasova T."/>
            <person name="Jahodarova E."/>
            <person name="Rychlik I."/>
        </authorList>
    </citation>
    <scope>NUCLEOTIDE SEQUENCE</scope>
    <source>
        <strain evidence="2">An836</strain>
    </source>
</reference>
<dbReference type="SMART" id="SM00530">
    <property type="entry name" value="HTH_XRE"/>
    <property type="match status" value="1"/>
</dbReference>
<dbReference type="RefSeq" id="WP_204469692.1">
    <property type="nucleotide sequence ID" value="NZ_JACLYU010000027.1"/>
</dbReference>
<organism evidence="2 3">
    <name type="scientific">Bifidobacterium pullorum subsp. saeculare</name>
    <dbReference type="NCBI Taxonomy" id="78257"/>
    <lineage>
        <taxon>Bacteria</taxon>
        <taxon>Bacillati</taxon>
        <taxon>Actinomycetota</taxon>
        <taxon>Actinomycetes</taxon>
        <taxon>Bifidobacteriales</taxon>
        <taxon>Bifidobacteriaceae</taxon>
        <taxon>Bifidobacterium</taxon>
    </lineage>
</organism>
<proteinExistence type="predicted"/>
<dbReference type="Gene3D" id="1.10.260.40">
    <property type="entry name" value="lambda repressor-like DNA-binding domains"/>
    <property type="match status" value="1"/>
</dbReference>
<reference evidence="2" key="2">
    <citation type="journal article" date="2021" name="Sci. Rep.">
        <title>The distribution of antibiotic resistance genes in chicken gut microbiota commensals.</title>
        <authorList>
            <person name="Juricova H."/>
            <person name="Matiasovicova J."/>
            <person name="Kubasova T."/>
            <person name="Cejkova D."/>
            <person name="Rychlik I."/>
        </authorList>
    </citation>
    <scope>NUCLEOTIDE SEQUENCE</scope>
    <source>
        <strain evidence="2">An836</strain>
    </source>
</reference>
<dbReference type="InterPro" id="IPR001387">
    <property type="entry name" value="Cro/C1-type_HTH"/>
</dbReference>
<dbReference type="SUPFAM" id="SSF47413">
    <property type="entry name" value="lambda repressor-like DNA-binding domains"/>
    <property type="match status" value="1"/>
</dbReference>
<evidence type="ECO:0000259" key="1">
    <source>
        <dbReference type="PROSITE" id="PS50943"/>
    </source>
</evidence>
<dbReference type="Pfam" id="PF13560">
    <property type="entry name" value="HTH_31"/>
    <property type="match status" value="1"/>
</dbReference>
<evidence type="ECO:0000313" key="3">
    <source>
        <dbReference type="Proteomes" id="UP000718821"/>
    </source>
</evidence>
<dbReference type="PROSITE" id="PS50943">
    <property type="entry name" value="HTH_CROC1"/>
    <property type="match status" value="1"/>
</dbReference>
<keyword evidence="3" id="KW-1185">Reference proteome</keyword>
<dbReference type="Proteomes" id="UP000718821">
    <property type="component" value="Unassembled WGS sequence"/>
</dbReference>
<name>A0A938WYU7_9BIFI</name>
<dbReference type="InterPro" id="IPR010982">
    <property type="entry name" value="Lambda_DNA-bd_dom_sf"/>
</dbReference>
<dbReference type="CDD" id="cd00093">
    <property type="entry name" value="HTH_XRE"/>
    <property type="match status" value="1"/>
</dbReference>
<evidence type="ECO:0000313" key="2">
    <source>
        <dbReference type="EMBL" id="MBM6700376.1"/>
    </source>
</evidence>
<accession>A0A938WYU7</accession>
<sequence>MIVDSVRGYAQLIRQRRRALGLTQHAFANRLGVSRRWLIEFENGKVDNPGFATILHALHLLGLSLDVRQTVTIDRLAAEPSSPEGRPA</sequence>
<dbReference type="GO" id="GO:0003677">
    <property type="term" value="F:DNA binding"/>
    <property type="evidence" value="ECO:0007669"/>
    <property type="project" value="InterPro"/>
</dbReference>
<feature type="domain" description="HTH cro/C1-type" evidence="1">
    <location>
        <begin position="13"/>
        <end position="68"/>
    </location>
</feature>